<keyword evidence="4" id="KW-1185">Reference proteome</keyword>
<evidence type="ECO:0000256" key="1">
    <source>
        <dbReference type="SAM" id="MobiDB-lite"/>
    </source>
</evidence>
<feature type="compositionally biased region" description="Basic and acidic residues" evidence="1">
    <location>
        <begin position="22"/>
        <end position="65"/>
    </location>
</feature>
<feature type="compositionally biased region" description="Basic and acidic residues" evidence="1">
    <location>
        <begin position="252"/>
        <end position="263"/>
    </location>
</feature>
<dbReference type="PANTHER" id="PTHR21032:SF0">
    <property type="entry name" value="G PATCH DOMAIN-CONTAINING PROTEIN 11"/>
    <property type="match status" value="1"/>
</dbReference>
<feature type="compositionally biased region" description="Basic and acidic residues" evidence="1">
    <location>
        <begin position="130"/>
        <end position="180"/>
    </location>
</feature>
<evidence type="ECO:0000259" key="2">
    <source>
        <dbReference type="PROSITE" id="PS50174"/>
    </source>
</evidence>
<reference evidence="4" key="1">
    <citation type="journal article" date="2017" name="Nat. Microbiol.">
        <title>Global analysis of biosynthetic gene clusters reveals vast potential of secondary metabolite production in Penicillium species.</title>
        <authorList>
            <person name="Nielsen J.C."/>
            <person name="Grijseels S."/>
            <person name="Prigent S."/>
            <person name="Ji B."/>
            <person name="Dainat J."/>
            <person name="Nielsen K.F."/>
            <person name="Frisvad J.C."/>
            <person name="Workman M."/>
            <person name="Nielsen J."/>
        </authorList>
    </citation>
    <scope>NUCLEOTIDE SEQUENCE [LARGE SCALE GENOMIC DNA]</scope>
    <source>
        <strain evidence="4">IBT 24891</strain>
    </source>
</reference>
<comment type="caution">
    <text evidence="3">The sequence shown here is derived from an EMBL/GenBank/DDBJ whole genome shotgun (WGS) entry which is preliminary data.</text>
</comment>
<dbReference type="InterPro" id="IPR025239">
    <property type="entry name" value="DUF4187"/>
</dbReference>
<evidence type="ECO:0000313" key="4">
    <source>
        <dbReference type="Proteomes" id="UP000191285"/>
    </source>
</evidence>
<dbReference type="AlphaFoldDB" id="A0A1V6TZF4"/>
<sequence>MSPNHENGPDEEEDDYMSMIIEEPKQKETFSQKKRREQREAESRGRVPSKAERAAQEAARRDEALSKSTLDPSNKGFKMMAKLGFKPGQSLGKATSHESTTATADKNKPGQQQQQQPTNQHRSEPLNLIFKEDRGGIGLDNEKKRKIREEAEEATKKIKQDEGTYRDRVREERELRRTEAQFRAAQKVTERLDAEEESKPNPDNKQQQQDQDEDEDEDQETDNKDNNPSPPKQKQKQKYKPTSQINILYRGLIREREEKDRTNLARHTLHSSLPSSFFPKARLPGFSESEFEFSRDDRTALGQRDHDHDQGHELEHQLEDDLEPYTAAVEQEIEEEDPELDAFNELPASERLMKIVLYLREKYRYCFWCKYRYENDEEFEGCPGLTEEDHD</sequence>
<dbReference type="SMART" id="SM01173">
    <property type="entry name" value="DUF4187"/>
    <property type="match status" value="1"/>
</dbReference>
<proteinExistence type="predicted"/>
<dbReference type="Pfam" id="PF13821">
    <property type="entry name" value="DUF4187"/>
    <property type="match status" value="1"/>
</dbReference>
<feature type="compositionally biased region" description="Basic and acidic residues" evidence="1">
    <location>
        <begin position="292"/>
        <end position="319"/>
    </location>
</feature>
<dbReference type="GO" id="GO:0000776">
    <property type="term" value="C:kinetochore"/>
    <property type="evidence" value="ECO:0007669"/>
    <property type="project" value="TreeGrafter"/>
</dbReference>
<feature type="domain" description="G-patch" evidence="2">
    <location>
        <begin position="72"/>
        <end position="142"/>
    </location>
</feature>
<feature type="region of interest" description="Disordered" evidence="1">
    <location>
        <begin position="1"/>
        <end position="267"/>
    </location>
</feature>
<dbReference type="InterPro" id="IPR000467">
    <property type="entry name" value="G_patch_dom"/>
</dbReference>
<accession>A0A1V6TZF4</accession>
<gene>
    <name evidence="3" type="ORF">PENSTE_c001G10028</name>
</gene>
<dbReference type="PROSITE" id="PS50174">
    <property type="entry name" value="G_PATCH"/>
    <property type="match status" value="1"/>
</dbReference>
<feature type="compositionally biased region" description="Basic and acidic residues" evidence="1">
    <location>
        <begin position="188"/>
        <end position="202"/>
    </location>
</feature>
<evidence type="ECO:0000313" key="3">
    <source>
        <dbReference type="EMBL" id="OQE31330.1"/>
    </source>
</evidence>
<dbReference type="Proteomes" id="UP000191285">
    <property type="component" value="Unassembled WGS sequence"/>
</dbReference>
<protein>
    <recommendedName>
        <fullName evidence="2">G-patch domain-containing protein</fullName>
    </recommendedName>
</protein>
<feature type="compositionally biased region" description="Acidic residues" evidence="1">
    <location>
        <begin position="210"/>
        <end position="220"/>
    </location>
</feature>
<feature type="region of interest" description="Disordered" evidence="1">
    <location>
        <begin position="289"/>
        <end position="321"/>
    </location>
</feature>
<dbReference type="SMART" id="SM00443">
    <property type="entry name" value="G_patch"/>
    <property type="match status" value="1"/>
</dbReference>
<name>A0A1V6TZF4_9EURO</name>
<dbReference type="PANTHER" id="PTHR21032">
    <property type="entry name" value="G PATCH DOMAIN-CONTAINING PROTEIN 11"/>
    <property type="match status" value="1"/>
</dbReference>
<dbReference type="Pfam" id="PF01585">
    <property type="entry name" value="G-patch"/>
    <property type="match status" value="1"/>
</dbReference>
<dbReference type="OrthoDB" id="786951at2759"/>
<dbReference type="GO" id="GO:0003676">
    <property type="term" value="F:nucleic acid binding"/>
    <property type="evidence" value="ECO:0007669"/>
    <property type="project" value="InterPro"/>
</dbReference>
<organism evidence="3 4">
    <name type="scientific">Penicillium steckii</name>
    <dbReference type="NCBI Taxonomy" id="303698"/>
    <lineage>
        <taxon>Eukaryota</taxon>
        <taxon>Fungi</taxon>
        <taxon>Dikarya</taxon>
        <taxon>Ascomycota</taxon>
        <taxon>Pezizomycotina</taxon>
        <taxon>Eurotiomycetes</taxon>
        <taxon>Eurotiomycetidae</taxon>
        <taxon>Eurotiales</taxon>
        <taxon>Aspergillaceae</taxon>
        <taxon>Penicillium</taxon>
    </lineage>
</organism>
<dbReference type="EMBL" id="MLKD01000001">
    <property type="protein sequence ID" value="OQE31330.1"/>
    <property type="molecule type" value="Genomic_DNA"/>
</dbReference>
<dbReference type="InterPro" id="IPR039249">
    <property type="entry name" value="GPATCH11"/>
</dbReference>